<evidence type="ECO:0000256" key="1">
    <source>
        <dbReference type="SAM" id="MobiDB-lite"/>
    </source>
</evidence>
<feature type="domain" description="Alpha 1,4-glycosyltransferase" evidence="3">
    <location>
        <begin position="308"/>
        <end position="431"/>
    </location>
</feature>
<feature type="compositionally biased region" description="Acidic residues" evidence="1">
    <location>
        <begin position="472"/>
        <end position="482"/>
    </location>
</feature>
<dbReference type="PANTHER" id="PTHR46781:SF7">
    <property type="entry name" value="ALPHA 1,4-GLYCOSYLTRANSFERASE FAMILY PROTEIN"/>
    <property type="match status" value="1"/>
</dbReference>
<keyword evidence="5" id="KW-1185">Reference proteome</keyword>
<reference evidence="4" key="1">
    <citation type="submission" date="2020-09" db="EMBL/GenBank/DDBJ databases">
        <title>Genome-Enabled Discovery of Anthraquinone Biosynthesis in Senna tora.</title>
        <authorList>
            <person name="Kang S.-H."/>
            <person name="Pandey R.P."/>
            <person name="Lee C.-M."/>
            <person name="Sim J.-S."/>
            <person name="Jeong J.-T."/>
            <person name="Choi B.-S."/>
            <person name="Jung M."/>
            <person name="Ginzburg D."/>
            <person name="Zhao K."/>
            <person name="Won S.Y."/>
            <person name="Oh T.-J."/>
            <person name="Yu Y."/>
            <person name="Kim N.-H."/>
            <person name="Lee O.R."/>
            <person name="Lee T.-H."/>
            <person name="Bashyal P."/>
            <person name="Kim T.-S."/>
            <person name="Lee W.-H."/>
            <person name="Kawkins C."/>
            <person name="Kim C.-K."/>
            <person name="Kim J.S."/>
            <person name="Ahn B.O."/>
            <person name="Rhee S.Y."/>
            <person name="Sohng J.K."/>
        </authorList>
    </citation>
    <scope>NUCLEOTIDE SEQUENCE</scope>
    <source>
        <tissue evidence="4">Leaf</tissue>
    </source>
</reference>
<evidence type="ECO:0000313" key="5">
    <source>
        <dbReference type="Proteomes" id="UP000634136"/>
    </source>
</evidence>
<dbReference type="InterPro" id="IPR029044">
    <property type="entry name" value="Nucleotide-diphossugar_trans"/>
</dbReference>
<feature type="domain" description="Alpha 1,4-glycosyltransferase" evidence="3">
    <location>
        <begin position="685"/>
        <end position="766"/>
    </location>
</feature>
<dbReference type="AlphaFoldDB" id="A0A835CK78"/>
<dbReference type="SUPFAM" id="SSF53448">
    <property type="entry name" value="Nucleotide-diphospho-sugar transferases"/>
    <property type="match status" value="2"/>
</dbReference>
<proteinExistence type="predicted"/>
<dbReference type="InterPro" id="IPR044789">
    <property type="entry name" value="Put_A1-4-GlycosylTfrase_plant"/>
</dbReference>
<sequence length="771" mass="88298">MVASKKMSKSFFDCQYGFISCTATSLVLYAISFVAIFLIIDLQNVSSIPSKLHNIYLTTPETAGVLVSPHSEELSHSPIVDTSEHFELSLQGNGEEKGSEEDDYSLIPPENISTRERIAWFRRQLPELRIFQPTTLSQQFHSRVLNFTNKGCSILFYMIWLSPSQSFGKREFLTMDTLFKAHPQGCLLIISKSMDSKRGNRVLKPLLDRGFKALAITPDLPFLVKDTPAEAWLEEMKSGTRDPGKIPLFQNLSNLLRLALLYKYGGVYVDIDLIILKNFSGLRNAIGAQSVNPVTKKWNRLNGAVMVFDRKHPILLDFLQEFASTFDGNRWGHNGPYLVSRVIDRVGNTPGYNLTILPPRAFYLVVWNKIERLFKKPENEIEARWVESEIKGVNKGETYAVHLWNKISREFDIEEGSVMARLISEHCIVCDSIAKILDEEDFKSDSSGTSIGLRSIQKSLGKQGTHPKADDNELIEEEEEDPLIPPKHMSRDERIDWFRNQLPKLKIFKPVNSSQHFHYRVLNFLNRGCSTLFHIIWLSSAKSFGKREFVTLDSFFKVYPQQCLVILSRSMESRRGYTILKPFLDRGFKVIAITPDLPFLFKGTPAESWLEEMKSGDRDPGSIPLFQNLSNLLRLAFLYKYGGVYMDSDMIIMKDFTQFKNAVGAQSIDPVTRKWTRLNGAVMIFDIHHPILVEFMREFALSFDGNKWGHNGPYLVTRVIERVGNSPGYNLTILPHKAFFPVDWVKIRRLFKKPVDESDSKWVENTLIFSV</sequence>
<dbReference type="Gene3D" id="3.90.550.20">
    <property type="match status" value="2"/>
</dbReference>
<comment type="caution">
    <text evidence="4">The sequence shown here is derived from an EMBL/GenBank/DDBJ whole genome shotgun (WGS) entry which is preliminary data.</text>
</comment>
<feature type="transmembrane region" description="Helical" evidence="2">
    <location>
        <begin position="16"/>
        <end position="40"/>
    </location>
</feature>
<dbReference type="Pfam" id="PF04488">
    <property type="entry name" value="Gly_transf_sug"/>
    <property type="match status" value="2"/>
</dbReference>
<dbReference type="EMBL" id="JAAIUW010000001">
    <property type="protein sequence ID" value="KAF7845384.1"/>
    <property type="molecule type" value="Genomic_DNA"/>
</dbReference>
<accession>A0A835CK78</accession>
<keyword evidence="4" id="KW-0328">Glycosyltransferase</keyword>
<dbReference type="PANTHER" id="PTHR46781">
    <property type="entry name" value="ALPHA 1,4-GLYCOSYLTRANSFERASE FAMILY PROTEIN"/>
    <property type="match status" value="1"/>
</dbReference>
<name>A0A835CK78_9FABA</name>
<evidence type="ECO:0000256" key="2">
    <source>
        <dbReference type="SAM" id="Phobius"/>
    </source>
</evidence>
<dbReference type="InterPro" id="IPR007577">
    <property type="entry name" value="GlycoTrfase_DXD_sugar-bd_CS"/>
</dbReference>
<organism evidence="4 5">
    <name type="scientific">Senna tora</name>
    <dbReference type="NCBI Taxonomy" id="362788"/>
    <lineage>
        <taxon>Eukaryota</taxon>
        <taxon>Viridiplantae</taxon>
        <taxon>Streptophyta</taxon>
        <taxon>Embryophyta</taxon>
        <taxon>Tracheophyta</taxon>
        <taxon>Spermatophyta</taxon>
        <taxon>Magnoliopsida</taxon>
        <taxon>eudicotyledons</taxon>
        <taxon>Gunneridae</taxon>
        <taxon>Pentapetalae</taxon>
        <taxon>rosids</taxon>
        <taxon>fabids</taxon>
        <taxon>Fabales</taxon>
        <taxon>Fabaceae</taxon>
        <taxon>Caesalpinioideae</taxon>
        <taxon>Cassia clade</taxon>
        <taxon>Senna</taxon>
    </lineage>
</organism>
<keyword evidence="2" id="KW-1133">Transmembrane helix</keyword>
<protein>
    <submittedName>
        <fullName evidence="4">Lactosylceramide 4-alpha-galactosyltransferase-like</fullName>
    </submittedName>
</protein>
<evidence type="ECO:0000259" key="3">
    <source>
        <dbReference type="Pfam" id="PF04572"/>
    </source>
</evidence>
<dbReference type="InterPro" id="IPR007652">
    <property type="entry name" value="A1-4-GlycosylTfrase_dom"/>
</dbReference>
<keyword evidence="2" id="KW-0812">Transmembrane</keyword>
<feature type="region of interest" description="Disordered" evidence="1">
    <location>
        <begin position="459"/>
        <end position="488"/>
    </location>
</feature>
<dbReference type="OrthoDB" id="409543at2759"/>
<gene>
    <name evidence="4" type="ORF">G2W53_002289</name>
</gene>
<dbReference type="Proteomes" id="UP000634136">
    <property type="component" value="Unassembled WGS sequence"/>
</dbReference>
<dbReference type="GO" id="GO:0016757">
    <property type="term" value="F:glycosyltransferase activity"/>
    <property type="evidence" value="ECO:0007669"/>
    <property type="project" value="UniProtKB-KW"/>
</dbReference>
<dbReference type="Pfam" id="PF04572">
    <property type="entry name" value="Gb3_synth"/>
    <property type="match status" value="2"/>
</dbReference>
<evidence type="ECO:0000313" key="4">
    <source>
        <dbReference type="EMBL" id="KAF7845384.1"/>
    </source>
</evidence>
<keyword evidence="2" id="KW-0472">Membrane</keyword>
<keyword evidence="4" id="KW-0808">Transferase</keyword>